<evidence type="ECO:0000313" key="3">
    <source>
        <dbReference type="Proteomes" id="UP000217790"/>
    </source>
</evidence>
<feature type="compositionally biased region" description="Polar residues" evidence="1">
    <location>
        <begin position="318"/>
        <end position="329"/>
    </location>
</feature>
<sequence length="496" mass="52792">MAKPTDPQELTIIKAQDAYNAAAAAIEELLDDVPNPTWDSSRMDTWLINAITHWSTSPLAAPSNPMTPLPPVMKTQATGPKTPKCTPPPCNQTIGSSVPHLNLLTANPNAPALSYSSTPAPAKTNPVNQLPVMSQPQAPSTTMTRTQVALPLVDKAPGDQQSSTQKKVTPKPSTARTSALFQVASSNLGWGSPAWTSPSLTDFSPLSPPGFDVSFPPDLTSALHQKPNAFKFGLPTHATQSEVSSKLSSSHPLAIDTATCSSVIPGPNPVQEVSIGLPLGGHRPLFFPGTDEEKEQICGDLVEDSHFREEIASTNVNPSTTYLKATQGSKADAPKKKKKDVKRKDKAPEVAVPHKRALDDDNSAPTVERPATKKLKLKDTKITNDKVVHAMPAIRKCGPRPSKPPAVTLGIGGGGFGEKVPLSAKAIENGLKSIGVLEVEEDFGEFVKVDETLNTVEGALDTLAQHTDYIEDILINYMASDEPPGSVCSEFTDFTC</sequence>
<dbReference type="STRING" id="47427.A0A2H3DAE3"/>
<feature type="compositionally biased region" description="Polar residues" evidence="1">
    <location>
        <begin position="159"/>
        <end position="174"/>
    </location>
</feature>
<proteinExistence type="predicted"/>
<keyword evidence="3" id="KW-1185">Reference proteome</keyword>
<protein>
    <submittedName>
        <fullName evidence="2">Uncharacterized protein</fullName>
    </submittedName>
</protein>
<dbReference type="InParanoid" id="A0A2H3DAE3"/>
<organism evidence="2 3">
    <name type="scientific">Armillaria gallica</name>
    <name type="common">Bulbous honey fungus</name>
    <name type="synonym">Armillaria bulbosa</name>
    <dbReference type="NCBI Taxonomy" id="47427"/>
    <lineage>
        <taxon>Eukaryota</taxon>
        <taxon>Fungi</taxon>
        <taxon>Dikarya</taxon>
        <taxon>Basidiomycota</taxon>
        <taxon>Agaricomycotina</taxon>
        <taxon>Agaricomycetes</taxon>
        <taxon>Agaricomycetidae</taxon>
        <taxon>Agaricales</taxon>
        <taxon>Marasmiineae</taxon>
        <taxon>Physalacriaceae</taxon>
        <taxon>Armillaria</taxon>
    </lineage>
</organism>
<gene>
    <name evidence="2" type="ORF">ARMGADRAFT_1087698</name>
</gene>
<evidence type="ECO:0000313" key="2">
    <source>
        <dbReference type="EMBL" id="PBK85243.1"/>
    </source>
</evidence>
<evidence type="ECO:0000256" key="1">
    <source>
        <dbReference type="SAM" id="MobiDB-lite"/>
    </source>
</evidence>
<reference evidence="3" key="1">
    <citation type="journal article" date="2017" name="Nat. Ecol. Evol.">
        <title>Genome expansion and lineage-specific genetic innovations in the forest pathogenic fungi Armillaria.</title>
        <authorList>
            <person name="Sipos G."/>
            <person name="Prasanna A.N."/>
            <person name="Walter M.C."/>
            <person name="O'Connor E."/>
            <person name="Balint B."/>
            <person name="Krizsan K."/>
            <person name="Kiss B."/>
            <person name="Hess J."/>
            <person name="Varga T."/>
            <person name="Slot J."/>
            <person name="Riley R."/>
            <person name="Boka B."/>
            <person name="Rigling D."/>
            <person name="Barry K."/>
            <person name="Lee J."/>
            <person name="Mihaltcheva S."/>
            <person name="LaButti K."/>
            <person name="Lipzen A."/>
            <person name="Waldron R."/>
            <person name="Moloney N.M."/>
            <person name="Sperisen C."/>
            <person name="Kredics L."/>
            <person name="Vagvoelgyi C."/>
            <person name="Patrignani A."/>
            <person name="Fitzpatrick D."/>
            <person name="Nagy I."/>
            <person name="Doyle S."/>
            <person name="Anderson J.B."/>
            <person name="Grigoriev I.V."/>
            <person name="Gueldener U."/>
            <person name="Muensterkoetter M."/>
            <person name="Nagy L.G."/>
        </authorList>
    </citation>
    <scope>NUCLEOTIDE SEQUENCE [LARGE SCALE GENOMIC DNA]</scope>
    <source>
        <strain evidence="3">Ar21-2</strain>
    </source>
</reference>
<dbReference type="EMBL" id="KZ293692">
    <property type="protein sequence ID" value="PBK85243.1"/>
    <property type="molecule type" value="Genomic_DNA"/>
</dbReference>
<feature type="region of interest" description="Disordered" evidence="1">
    <location>
        <begin position="318"/>
        <end position="367"/>
    </location>
</feature>
<name>A0A2H3DAE3_ARMGA</name>
<accession>A0A2H3DAE3</accession>
<feature type="region of interest" description="Disordered" evidence="1">
    <location>
        <begin position="154"/>
        <end position="174"/>
    </location>
</feature>
<dbReference type="Proteomes" id="UP000217790">
    <property type="component" value="Unassembled WGS sequence"/>
</dbReference>
<dbReference type="AlphaFoldDB" id="A0A2H3DAE3"/>